<proteinExistence type="predicted"/>
<dbReference type="Proteomes" id="UP000244920">
    <property type="component" value="Chromosome"/>
</dbReference>
<reference evidence="3" key="1">
    <citation type="submission" date="2018-05" db="EMBL/GenBank/DDBJ databases">
        <title>Complete genome sequence of Actinobacillus porcitonsillarum reference strain 9953L55 (CCUG 46996).</title>
        <authorList>
            <person name="Dona V."/>
            <person name="Perreten V."/>
        </authorList>
    </citation>
    <scope>NUCLEOTIDE SEQUENCE [LARGE SCALE GENOMIC DNA]</scope>
    <source>
        <strain evidence="3">9953L55</strain>
    </source>
</reference>
<evidence type="ECO:0000259" key="1">
    <source>
        <dbReference type="Pfam" id="PF13280"/>
    </source>
</evidence>
<dbReference type="RefSeq" id="WP_108924832.1">
    <property type="nucleotide sequence ID" value="NZ_CP029206.1"/>
</dbReference>
<accession>A0A2U8FKZ0</accession>
<sequence>MPKRPSDLDSTFFLLEILRRIPRQPRRITTSEMYSAITDAGFTKDKRSVQRALKKLSDYFTGLECDDRDNEYAYYWLEHAEGLSVSMLNEQQALILKLAEQQLKYLLPVNIMSSMEPFFKQAEKIVGIGTSNPEHQWLGKICSVPTSQPLIPAKVKEDVFTAVSTALFQNKLLHIEYQNQTGKKHKAQIMPLAIAQQGASTYLVARYDGFDDNRLLVLHRIKKAKLSTFSFERPKDFNLKQYQDEGHLGFGSGGKVKLTFSITRWAGFHLTETPLSKDQITLEESEEHYRFQATVADTDMLEWWIRHFGEDIWDIDKESI</sequence>
<keyword evidence="3" id="KW-1185">Reference proteome</keyword>
<dbReference type="InterPro" id="IPR051534">
    <property type="entry name" value="CBASS_pafABC_assoc_protein"/>
</dbReference>
<dbReference type="KEGG" id="apor:DDU33_09230"/>
<dbReference type="AlphaFoldDB" id="A0A2U8FKZ0"/>
<protein>
    <submittedName>
        <fullName evidence="2">WYL domain-containing protein</fullName>
    </submittedName>
</protein>
<gene>
    <name evidence="2" type="ORF">DDU33_09230</name>
</gene>
<dbReference type="Pfam" id="PF13280">
    <property type="entry name" value="WYL"/>
    <property type="match status" value="1"/>
</dbReference>
<dbReference type="InterPro" id="IPR026881">
    <property type="entry name" value="WYL_dom"/>
</dbReference>
<evidence type="ECO:0000313" key="3">
    <source>
        <dbReference type="Proteomes" id="UP000244920"/>
    </source>
</evidence>
<evidence type="ECO:0000313" key="2">
    <source>
        <dbReference type="EMBL" id="AWI51649.1"/>
    </source>
</evidence>
<dbReference type="PANTHER" id="PTHR34580:SF1">
    <property type="entry name" value="PROTEIN PAFC"/>
    <property type="match status" value="1"/>
</dbReference>
<dbReference type="PROSITE" id="PS52050">
    <property type="entry name" value="WYL"/>
    <property type="match status" value="1"/>
</dbReference>
<dbReference type="EMBL" id="CP029206">
    <property type="protein sequence ID" value="AWI51649.1"/>
    <property type="molecule type" value="Genomic_DNA"/>
</dbReference>
<feature type="domain" description="WYL" evidence="1">
    <location>
        <begin position="158"/>
        <end position="225"/>
    </location>
</feature>
<name>A0A2U8FKZ0_9PAST</name>
<dbReference type="PANTHER" id="PTHR34580">
    <property type="match status" value="1"/>
</dbReference>
<organism evidence="2 3">
    <name type="scientific">Actinobacillus porcitonsillarum</name>
    <dbReference type="NCBI Taxonomy" id="189834"/>
    <lineage>
        <taxon>Bacteria</taxon>
        <taxon>Pseudomonadati</taxon>
        <taxon>Pseudomonadota</taxon>
        <taxon>Gammaproteobacteria</taxon>
        <taxon>Pasteurellales</taxon>
        <taxon>Pasteurellaceae</taxon>
        <taxon>Actinobacillus</taxon>
    </lineage>
</organism>